<keyword evidence="5 7" id="KW-1133">Transmembrane helix</keyword>
<feature type="transmembrane region" description="Helical" evidence="7">
    <location>
        <begin position="265"/>
        <end position="283"/>
    </location>
</feature>
<dbReference type="GO" id="GO:0015297">
    <property type="term" value="F:antiporter activity"/>
    <property type="evidence" value="ECO:0007669"/>
    <property type="project" value="InterPro"/>
</dbReference>
<dbReference type="PANTHER" id="PTHR42751">
    <property type="entry name" value="SODIUM/HYDROGEN EXCHANGER FAMILY/TRKA DOMAIN PROTEIN"/>
    <property type="match status" value="1"/>
</dbReference>
<evidence type="ECO:0000256" key="2">
    <source>
        <dbReference type="ARBA" id="ARBA00005551"/>
    </source>
</evidence>
<feature type="domain" description="Cation/H+ exchanger transmembrane" evidence="8">
    <location>
        <begin position="19"/>
        <end position="371"/>
    </location>
</feature>
<organism evidence="9">
    <name type="scientific">marine metagenome</name>
    <dbReference type="NCBI Taxonomy" id="408172"/>
    <lineage>
        <taxon>unclassified sequences</taxon>
        <taxon>metagenomes</taxon>
        <taxon>ecological metagenomes</taxon>
    </lineage>
</organism>
<dbReference type="InterPro" id="IPR006153">
    <property type="entry name" value="Cation/H_exchanger_TM"/>
</dbReference>
<dbReference type="GO" id="GO:1902600">
    <property type="term" value="P:proton transmembrane transport"/>
    <property type="evidence" value="ECO:0007669"/>
    <property type="project" value="InterPro"/>
</dbReference>
<accession>A0A381ZW03</accession>
<gene>
    <name evidence="9" type="ORF">METZ01_LOCUS146128</name>
</gene>
<comment type="subcellular location">
    <subcellularLocation>
        <location evidence="1">Membrane</location>
        <topology evidence="1">Multi-pass membrane protein</topology>
    </subcellularLocation>
</comment>
<keyword evidence="3" id="KW-0813">Transport</keyword>
<keyword evidence="6 7" id="KW-0472">Membrane</keyword>
<feature type="transmembrane region" description="Helical" evidence="7">
    <location>
        <begin position="148"/>
        <end position="168"/>
    </location>
</feature>
<evidence type="ECO:0000256" key="1">
    <source>
        <dbReference type="ARBA" id="ARBA00004141"/>
    </source>
</evidence>
<dbReference type="InterPro" id="IPR038770">
    <property type="entry name" value="Na+/solute_symporter_sf"/>
</dbReference>
<evidence type="ECO:0000259" key="8">
    <source>
        <dbReference type="Pfam" id="PF00999"/>
    </source>
</evidence>
<comment type="similarity">
    <text evidence="2">Belongs to the monovalent cation:proton antiporter 2 (CPA2) transporter (TC 2.A.37) family.</text>
</comment>
<feature type="transmembrane region" description="Helical" evidence="7">
    <location>
        <begin position="356"/>
        <end position="378"/>
    </location>
</feature>
<feature type="transmembrane region" description="Helical" evidence="7">
    <location>
        <begin position="32"/>
        <end position="50"/>
    </location>
</feature>
<sequence length="389" mass="41377">VLDDSILFTVFLIFTGAAILATVGLFARQPLLSTYIILGFLVGPMGIGLIKDANLIADLSHIGIIFLLFLLGIDLYPQKLLLLIRQTTVITVSSTLVFGVLGYVIATVFGLAPRDCLLVGLATTFSSTIVSLKLLPTTVLHHRHTGEVIISILLLQDFLAIASLLFLHGLSAQGTSWQQAGWLIGSLPLLFFGGLAGERWVLRPLFARFDQIGEYVFLLTLGWCLGVGQLAHSLGLPYEIGAFIAGITVANSPIAAYIADNLRPLRDFFLVMFFFAIGAGLSVTGLGTIWLGAVVLAVAVVVIKPLVFSVLFKTAGEPDSLASEAGVRLGQMSEFSLLLVAVAANAKAITSAGATLVQLATIITFVISSVVVVLRYPTPIALSDGLRRD</sequence>
<feature type="transmembrane region" description="Helical" evidence="7">
    <location>
        <begin position="6"/>
        <end position="27"/>
    </location>
</feature>
<dbReference type="PANTHER" id="PTHR42751:SF3">
    <property type="entry name" value="SODIUM_GLUTAMATE SYMPORTER"/>
    <property type="match status" value="1"/>
</dbReference>
<feature type="transmembrane region" description="Helical" evidence="7">
    <location>
        <begin position="240"/>
        <end position="258"/>
    </location>
</feature>
<dbReference type="EMBL" id="UINC01022836">
    <property type="protein sequence ID" value="SVA93274.1"/>
    <property type="molecule type" value="Genomic_DNA"/>
</dbReference>
<dbReference type="AlphaFoldDB" id="A0A381ZW03"/>
<reference evidence="9" key="1">
    <citation type="submission" date="2018-05" db="EMBL/GenBank/DDBJ databases">
        <authorList>
            <person name="Lanie J.A."/>
            <person name="Ng W.-L."/>
            <person name="Kazmierczak K.M."/>
            <person name="Andrzejewski T.M."/>
            <person name="Davidsen T.M."/>
            <person name="Wayne K.J."/>
            <person name="Tettelin H."/>
            <person name="Glass J.I."/>
            <person name="Rusch D."/>
            <person name="Podicherti R."/>
            <person name="Tsui H.-C.T."/>
            <person name="Winkler M.E."/>
        </authorList>
    </citation>
    <scope>NUCLEOTIDE SEQUENCE</scope>
</reference>
<feature type="non-terminal residue" evidence="9">
    <location>
        <position position="1"/>
    </location>
</feature>
<keyword evidence="4 7" id="KW-0812">Transmembrane</keyword>
<dbReference type="Pfam" id="PF00999">
    <property type="entry name" value="Na_H_Exchanger"/>
    <property type="match status" value="1"/>
</dbReference>
<feature type="transmembrane region" description="Helical" evidence="7">
    <location>
        <begin position="88"/>
        <end position="111"/>
    </location>
</feature>
<dbReference type="GO" id="GO:0016020">
    <property type="term" value="C:membrane"/>
    <property type="evidence" value="ECO:0007669"/>
    <property type="project" value="UniProtKB-SubCell"/>
</dbReference>
<evidence type="ECO:0000256" key="4">
    <source>
        <dbReference type="ARBA" id="ARBA00022692"/>
    </source>
</evidence>
<dbReference type="Gene3D" id="1.20.1530.20">
    <property type="match status" value="1"/>
</dbReference>
<protein>
    <recommendedName>
        <fullName evidence="8">Cation/H+ exchanger transmembrane domain-containing protein</fullName>
    </recommendedName>
</protein>
<feature type="transmembrane region" description="Helical" evidence="7">
    <location>
        <begin position="117"/>
        <end position="136"/>
    </location>
</feature>
<evidence type="ECO:0000256" key="3">
    <source>
        <dbReference type="ARBA" id="ARBA00022448"/>
    </source>
</evidence>
<evidence type="ECO:0000256" key="6">
    <source>
        <dbReference type="ARBA" id="ARBA00023136"/>
    </source>
</evidence>
<evidence type="ECO:0000256" key="7">
    <source>
        <dbReference type="SAM" id="Phobius"/>
    </source>
</evidence>
<evidence type="ECO:0000256" key="5">
    <source>
        <dbReference type="ARBA" id="ARBA00022989"/>
    </source>
</evidence>
<evidence type="ECO:0000313" key="9">
    <source>
        <dbReference type="EMBL" id="SVA93274.1"/>
    </source>
</evidence>
<feature type="transmembrane region" description="Helical" evidence="7">
    <location>
        <begin position="56"/>
        <end position="76"/>
    </location>
</feature>
<proteinExistence type="inferred from homology"/>
<name>A0A381ZW03_9ZZZZ</name>
<feature type="transmembrane region" description="Helical" evidence="7">
    <location>
        <begin position="214"/>
        <end position="234"/>
    </location>
</feature>
<feature type="transmembrane region" description="Helical" evidence="7">
    <location>
        <begin position="180"/>
        <end position="202"/>
    </location>
</feature>